<dbReference type="AlphaFoldDB" id="A0A1C4D446"/>
<accession>A0A1C4D446</accession>
<protein>
    <submittedName>
        <fullName evidence="1">Uncharacterized protein</fullName>
    </submittedName>
</protein>
<proteinExistence type="predicted"/>
<dbReference type="OrthoDB" id="7069376at2"/>
<organism evidence="1 2">
    <name type="scientific">Gilliamella intestini</name>
    <dbReference type="NCBI Taxonomy" id="1798183"/>
    <lineage>
        <taxon>Bacteria</taxon>
        <taxon>Pseudomonadati</taxon>
        <taxon>Pseudomonadota</taxon>
        <taxon>Gammaproteobacteria</taxon>
        <taxon>Orbales</taxon>
        <taxon>Orbaceae</taxon>
        <taxon>Gilliamella</taxon>
    </lineage>
</organism>
<dbReference type="STRING" id="1798183.GA0061080_105814"/>
<evidence type="ECO:0000313" key="2">
    <source>
        <dbReference type="Proteomes" id="UP000199698"/>
    </source>
</evidence>
<name>A0A1C4D446_9GAMM</name>
<sequence>MIKKLFYFLFLIFILVPLSFYSYAESLGHNKLKEFDGSGYRKDIRVYSLEFIDYIEDDPGFMFISLSDDINLYDKEYKERVFLIPSGKRKNYKKKEYLLTDSYRAKFFFEVGVSEDDTVFIYDYEKNDLKSFPISSLKALAVVNPYSSGDGPFYLSDYMFGFKLDSKIIKDHPSSLVYIGKENPFVQEQLTPLFWNKIDEQDFPVLDEDDEITALAFWGNMDSLKKVDSYLAEANGFRFFIQNYTNKDKSKLIQSDEIIARHLIILDSNSNIITNEIEGIAEGDMFYPLNSLNNKDEFIYQWTGKILKNEPPVVFGFKASSFSCTPVFRFMHPLHDYFVPRCDARH</sequence>
<dbReference type="RefSeq" id="WP_091125446.1">
    <property type="nucleotide sequence ID" value="NZ_FMBA01000058.1"/>
</dbReference>
<keyword evidence="2" id="KW-1185">Reference proteome</keyword>
<dbReference type="EMBL" id="FMBA01000058">
    <property type="protein sequence ID" value="SCC26139.1"/>
    <property type="molecule type" value="Genomic_DNA"/>
</dbReference>
<reference evidence="2" key="1">
    <citation type="submission" date="2016-08" db="EMBL/GenBank/DDBJ databases">
        <authorList>
            <person name="Varghese N."/>
            <person name="Submissions Spin"/>
        </authorList>
    </citation>
    <scope>NUCLEOTIDE SEQUENCE [LARGE SCALE GENOMIC DNA]</scope>
    <source>
        <strain evidence="2">R-53144</strain>
    </source>
</reference>
<dbReference type="Proteomes" id="UP000199698">
    <property type="component" value="Unassembled WGS sequence"/>
</dbReference>
<evidence type="ECO:0000313" key="1">
    <source>
        <dbReference type="EMBL" id="SCC26139.1"/>
    </source>
</evidence>
<gene>
    <name evidence="1" type="ORF">GA0061080_105814</name>
</gene>